<dbReference type="GO" id="GO:1990189">
    <property type="term" value="F:protein N-terminal-serine acetyltransferase activity"/>
    <property type="evidence" value="ECO:0007669"/>
    <property type="project" value="TreeGrafter"/>
</dbReference>
<evidence type="ECO:0000313" key="2">
    <source>
        <dbReference type="EMBL" id="KAJ04028.1"/>
    </source>
</evidence>
<dbReference type="Proteomes" id="UP000027337">
    <property type="component" value="Unassembled WGS sequence"/>
</dbReference>
<keyword evidence="3" id="KW-1185">Reference proteome</keyword>
<dbReference type="Pfam" id="PF13302">
    <property type="entry name" value="Acetyltransf_3"/>
    <property type="match status" value="1"/>
</dbReference>
<dbReference type="PROSITE" id="PS51186">
    <property type="entry name" value="GNAT"/>
    <property type="match status" value="1"/>
</dbReference>
<protein>
    <submittedName>
        <fullName evidence="2">GNAT family acetyltransferase</fullName>
    </submittedName>
</protein>
<dbReference type="InterPro" id="IPR016181">
    <property type="entry name" value="Acyl_CoA_acyltransferase"/>
</dbReference>
<feature type="domain" description="N-acetyltransferase" evidence="1">
    <location>
        <begin position="31"/>
        <end position="189"/>
    </location>
</feature>
<dbReference type="InterPro" id="IPR051908">
    <property type="entry name" value="Ribosomal_N-acetyltransferase"/>
</dbReference>
<dbReference type="SUPFAM" id="SSF55729">
    <property type="entry name" value="Acyl-CoA N-acyltransferases (Nat)"/>
    <property type="match status" value="1"/>
</dbReference>
<accession>A0A061SVW9</accession>
<dbReference type="RefSeq" id="WP_037905601.1">
    <property type="nucleotide sequence ID" value="NZ_JEMU01000003.1"/>
</dbReference>
<dbReference type="InterPro" id="IPR000182">
    <property type="entry name" value="GNAT_dom"/>
</dbReference>
<reference evidence="2 3" key="1">
    <citation type="journal article" date="2014" name="Genome Announc.">
        <title>Draft Genome Sequences of Two Isolates of the Roseobacter Group, Sulfitobacter sp. Strains 3SOLIMAR09 and 1FIGIMAR09, from Harbors of Mallorca Island (Mediterranean Sea).</title>
        <authorList>
            <person name="Mas-Llado M."/>
            <person name="Pina-Villalonga J.M."/>
            <person name="Brunet-Galmes I."/>
            <person name="Nogales B."/>
            <person name="Bosch R."/>
        </authorList>
    </citation>
    <scope>NUCLEOTIDE SEQUENCE [LARGE SCALE GENOMIC DNA]</scope>
    <source>
        <strain evidence="2 3">1FIGIMAR09</strain>
    </source>
</reference>
<comment type="caution">
    <text evidence="2">The sequence shown here is derived from an EMBL/GenBank/DDBJ whole genome shotgun (WGS) entry which is preliminary data.</text>
</comment>
<dbReference type="STRING" id="83219.PM02_04140"/>
<dbReference type="AlphaFoldDB" id="A0A061SVW9"/>
<dbReference type="GO" id="GO:0008999">
    <property type="term" value="F:protein-N-terminal-alanine acetyltransferase activity"/>
    <property type="evidence" value="ECO:0007669"/>
    <property type="project" value="TreeGrafter"/>
</dbReference>
<sequence>MSDPIHPDTSLGTPVPNWTVPPRPDGAILKGRYAELAPLSAEAHAALLFRAYQGQDHVWDYMPYGPFSSASQYHRWVRDHAGQPDPFFYAIRNLESGAWEGVASFLRVAPDMGSIEVGHINYSPALQRTRAATETMYLMMKWAFEAGYRRYEWKCNALNAGSRRAAQRLGFSYEGVFRQAAVVKGRNRDTAWFAAIDSEWPALKEAFEAWLSPANFDSNGQQLERLGDLTGLVRTASDPTL</sequence>
<gene>
    <name evidence="2" type="ORF">PM02_04140</name>
</gene>
<name>A0A061SVW9_9RHOB</name>
<dbReference type="PANTHER" id="PTHR43441">
    <property type="entry name" value="RIBOSOMAL-PROTEIN-SERINE ACETYLTRANSFERASE"/>
    <property type="match status" value="1"/>
</dbReference>
<evidence type="ECO:0000259" key="1">
    <source>
        <dbReference type="PROSITE" id="PS51186"/>
    </source>
</evidence>
<dbReference type="FunFam" id="3.40.630.30:FF:000047">
    <property type="entry name" value="Acetyltransferase, GNAT family"/>
    <property type="match status" value="1"/>
</dbReference>
<dbReference type="Gene3D" id="3.40.630.30">
    <property type="match status" value="1"/>
</dbReference>
<dbReference type="eggNOG" id="COG1670">
    <property type="taxonomic scope" value="Bacteria"/>
</dbReference>
<dbReference type="GO" id="GO:0005737">
    <property type="term" value="C:cytoplasm"/>
    <property type="evidence" value="ECO:0007669"/>
    <property type="project" value="TreeGrafter"/>
</dbReference>
<dbReference type="EMBL" id="JEMU01000003">
    <property type="protein sequence ID" value="KAJ04028.1"/>
    <property type="molecule type" value="Genomic_DNA"/>
</dbReference>
<proteinExistence type="predicted"/>
<evidence type="ECO:0000313" key="3">
    <source>
        <dbReference type="Proteomes" id="UP000027337"/>
    </source>
</evidence>
<keyword evidence="2" id="KW-0808">Transferase</keyword>
<organism evidence="2 3">
    <name type="scientific">Sulfitobacter mediterraneus</name>
    <dbReference type="NCBI Taxonomy" id="83219"/>
    <lineage>
        <taxon>Bacteria</taxon>
        <taxon>Pseudomonadati</taxon>
        <taxon>Pseudomonadota</taxon>
        <taxon>Alphaproteobacteria</taxon>
        <taxon>Rhodobacterales</taxon>
        <taxon>Roseobacteraceae</taxon>
        <taxon>Sulfitobacter</taxon>
    </lineage>
</organism>
<dbReference type="PANTHER" id="PTHR43441:SF2">
    <property type="entry name" value="FAMILY ACETYLTRANSFERASE, PUTATIVE (AFU_ORTHOLOGUE AFUA_7G00850)-RELATED"/>
    <property type="match status" value="1"/>
</dbReference>